<dbReference type="Pfam" id="PF07875">
    <property type="entry name" value="Coat_F"/>
    <property type="match status" value="1"/>
</dbReference>
<evidence type="ECO:0000313" key="3">
    <source>
        <dbReference type="Proteomes" id="UP001197974"/>
    </source>
</evidence>
<feature type="region of interest" description="Disordered" evidence="1">
    <location>
        <begin position="1"/>
        <end position="26"/>
    </location>
</feature>
<organism evidence="2 3">
    <name type="scientific">Bacillus carboniphilus</name>
    <dbReference type="NCBI Taxonomy" id="86663"/>
    <lineage>
        <taxon>Bacteria</taxon>
        <taxon>Bacillati</taxon>
        <taxon>Bacillota</taxon>
        <taxon>Bacilli</taxon>
        <taxon>Bacillales</taxon>
        <taxon>Bacillaceae</taxon>
        <taxon>Bacillus</taxon>
    </lineage>
</organism>
<evidence type="ECO:0000256" key="1">
    <source>
        <dbReference type="SAM" id="MobiDB-lite"/>
    </source>
</evidence>
<dbReference type="RefSeq" id="WP_226541109.1">
    <property type="nucleotide sequence ID" value="NZ_CP129013.1"/>
</dbReference>
<protein>
    <submittedName>
        <fullName evidence="2">Spore coat protein</fullName>
    </submittedName>
</protein>
<keyword evidence="2" id="KW-0946">Virion</keyword>
<sequence length="112" mass="13225">MNQQNQPQKIGNPETPISKTPEMNERDYVNDLLATEKYMTGSYCTALNEMSHESLYKDIQTIFNETQNCQREIYDLMFKNGWYKLEPAETTKINQSYQQFSTYAQQQSPYVQ</sequence>
<keyword evidence="2" id="KW-0167">Capsid protein</keyword>
<evidence type="ECO:0000313" key="2">
    <source>
        <dbReference type="EMBL" id="WLR41347.1"/>
    </source>
</evidence>
<gene>
    <name evidence="2" type="ORF">LC087_10500</name>
</gene>
<dbReference type="EMBL" id="CP129013">
    <property type="protein sequence ID" value="WLR41347.1"/>
    <property type="molecule type" value="Genomic_DNA"/>
</dbReference>
<name>A0ABY9JPL4_9BACI</name>
<keyword evidence="3" id="KW-1185">Reference proteome</keyword>
<dbReference type="InterPro" id="IPR012851">
    <property type="entry name" value="Spore_coat_CotF-like"/>
</dbReference>
<reference evidence="2 3" key="1">
    <citation type="submission" date="2023-06" db="EMBL/GenBank/DDBJ databases">
        <title>Five Gram-positive bacteria isolated from mangrove sediments in Shenzhen, Guangdong, China.</title>
        <authorList>
            <person name="Yu S."/>
            <person name="Zheng W."/>
            <person name="Huang Y."/>
        </authorList>
    </citation>
    <scope>NUCLEOTIDE SEQUENCE [LARGE SCALE GENOMIC DNA]</scope>
    <source>
        <strain evidence="2 3">SaN35-3</strain>
    </source>
</reference>
<accession>A0ABY9JPL4</accession>
<dbReference type="Proteomes" id="UP001197974">
    <property type="component" value="Chromosome"/>
</dbReference>
<proteinExistence type="predicted"/>